<dbReference type="PANTHER" id="PTHR43775:SF51">
    <property type="entry name" value="INACTIVE PHENOLPHTHIOCEROL SYNTHESIS POLYKETIDE SYNTHASE TYPE I PKS1-RELATED"/>
    <property type="match status" value="1"/>
</dbReference>
<dbReference type="Pfam" id="PF00550">
    <property type="entry name" value="PP-binding"/>
    <property type="match status" value="1"/>
</dbReference>
<sequence>AAGDTEAAGRVWLVTREAAPVGGRCDPQQTAVWGFGRVAGLERPQLWGGLVDLPAEADERSLRLMVGTLTTADEDQVAVRSSGRFVPRLVRAGRKDVEASGWTPRGTVLVTGGTGALGRHVARWLATGGARRLVLTSRRGADVPGADELRTELTGLGADVAIVACDVADREALRTLLTEYPVDAVVHAAAATRPTPMGEAMPADVDEVMAAKTRGAANLDELLGDRELDAFVLFSSGAGVWGSGGQCAYAAANAYLDGLAADRRARGLTATSVAWGAWEGTGMAATDEAKEFLGRRGIRPMGPDLATASLRRALDLGDTAVVVADIDWDRFVPGYTSARPRPLLDELPEVRRVLAAGQEPVPVGAEGGLAAELAGLSEAEQTRAVLSLVRSTAAAVLRLDSADAVEARRPFAELGFDSLTALELRNRLRDATGLKLSATVVFDHPTPAALAADLRTKVGGTGIGSARQTVAVVADDPIAIVGIGCRFPGGVGSPEQLWKLLADGRDAITPFPDDRGWNLDALYDPDPDHLGTSYAREGGFLDDAPGYDAAFFGISPREALA</sequence>
<dbReference type="InterPro" id="IPR020806">
    <property type="entry name" value="PKS_PP-bd"/>
</dbReference>
<dbReference type="InterPro" id="IPR020841">
    <property type="entry name" value="PKS_Beta-ketoAc_synthase_dom"/>
</dbReference>
<dbReference type="InterPro" id="IPR013968">
    <property type="entry name" value="PKS_KR"/>
</dbReference>
<dbReference type="AlphaFoldDB" id="A0A1V4CTI7"/>
<dbReference type="Pfam" id="PF00109">
    <property type="entry name" value="ketoacyl-synt"/>
    <property type="match status" value="1"/>
</dbReference>
<feature type="non-terminal residue" evidence="7">
    <location>
        <position position="561"/>
    </location>
</feature>
<gene>
    <name evidence="7" type="ORF">VT50_0236930</name>
</gene>
<dbReference type="GO" id="GO:0017000">
    <property type="term" value="P:antibiotic biosynthetic process"/>
    <property type="evidence" value="ECO:0007669"/>
    <property type="project" value="UniProtKB-ARBA"/>
</dbReference>
<dbReference type="Proteomes" id="UP000033615">
    <property type="component" value="Unassembled WGS sequence"/>
</dbReference>
<keyword evidence="3" id="KW-0808">Transferase</keyword>
<evidence type="ECO:0000259" key="5">
    <source>
        <dbReference type="PROSITE" id="PS50075"/>
    </source>
</evidence>
<dbReference type="Pfam" id="PF08659">
    <property type="entry name" value="KR"/>
    <property type="match status" value="1"/>
</dbReference>
<feature type="domain" description="Carrier" evidence="5">
    <location>
        <begin position="383"/>
        <end position="458"/>
    </location>
</feature>
<feature type="non-terminal residue" evidence="7">
    <location>
        <position position="1"/>
    </location>
</feature>
<dbReference type="CDD" id="cd08952">
    <property type="entry name" value="KR_1_SDR_x"/>
    <property type="match status" value="1"/>
</dbReference>
<dbReference type="InterPro" id="IPR057326">
    <property type="entry name" value="KR_dom"/>
</dbReference>
<keyword evidence="1" id="KW-0596">Phosphopantetheine</keyword>
<feature type="domain" description="Ketosynthase family 3 (KS3)" evidence="6">
    <location>
        <begin position="475"/>
        <end position="561"/>
    </location>
</feature>
<name>A0A1V4CTI7_9ACTN</name>
<reference evidence="7" key="1">
    <citation type="submission" date="2016-12" db="EMBL/GenBank/DDBJ databases">
        <title>Genome sequence of Streptomyces antioxidans MUSC 164.</title>
        <authorList>
            <person name="Lee L.-H."/>
            <person name="Ser H.-L."/>
        </authorList>
    </citation>
    <scope>NUCLEOTIDE SEQUENCE [LARGE SCALE GENOMIC DNA]</scope>
    <source>
        <strain evidence="7">MUSC 164</strain>
    </source>
</reference>
<evidence type="ECO:0000256" key="3">
    <source>
        <dbReference type="ARBA" id="ARBA00022679"/>
    </source>
</evidence>
<proteinExistence type="predicted"/>
<evidence type="ECO:0000313" key="8">
    <source>
        <dbReference type="Proteomes" id="UP000033615"/>
    </source>
</evidence>
<dbReference type="SUPFAM" id="SSF51735">
    <property type="entry name" value="NAD(P)-binding Rossmann-fold domains"/>
    <property type="match status" value="2"/>
</dbReference>
<dbReference type="OrthoDB" id="9778690at2"/>
<dbReference type="SUPFAM" id="SSF53901">
    <property type="entry name" value="Thiolase-like"/>
    <property type="match status" value="1"/>
</dbReference>
<dbReference type="InterPro" id="IPR036736">
    <property type="entry name" value="ACP-like_sf"/>
</dbReference>
<dbReference type="SMART" id="SM00823">
    <property type="entry name" value="PKS_PP"/>
    <property type="match status" value="1"/>
</dbReference>
<dbReference type="SUPFAM" id="SSF47336">
    <property type="entry name" value="ACP-like"/>
    <property type="match status" value="1"/>
</dbReference>
<dbReference type="Gene3D" id="3.40.47.10">
    <property type="match status" value="1"/>
</dbReference>
<dbReference type="RefSeq" id="WP_143645350.1">
    <property type="nucleotide sequence ID" value="NZ_LAKD02000162.1"/>
</dbReference>
<evidence type="ECO:0000256" key="4">
    <source>
        <dbReference type="ARBA" id="ARBA00023268"/>
    </source>
</evidence>
<dbReference type="InterPro" id="IPR016039">
    <property type="entry name" value="Thiolase-like"/>
</dbReference>
<dbReference type="PROSITE" id="PS00012">
    <property type="entry name" value="PHOSPHOPANTETHEINE"/>
    <property type="match status" value="1"/>
</dbReference>
<dbReference type="InterPro" id="IPR006162">
    <property type="entry name" value="Ppantetheine_attach_site"/>
</dbReference>
<evidence type="ECO:0000256" key="2">
    <source>
        <dbReference type="ARBA" id="ARBA00022553"/>
    </source>
</evidence>
<evidence type="ECO:0000313" key="7">
    <source>
        <dbReference type="EMBL" id="OPF70122.1"/>
    </source>
</evidence>
<keyword evidence="4" id="KW-0511">Multifunctional enzyme</keyword>
<dbReference type="EMBL" id="LAKD02000162">
    <property type="protein sequence ID" value="OPF70122.1"/>
    <property type="molecule type" value="Genomic_DNA"/>
</dbReference>
<dbReference type="InterPro" id="IPR009081">
    <property type="entry name" value="PP-bd_ACP"/>
</dbReference>
<dbReference type="PROSITE" id="PS50075">
    <property type="entry name" value="CARRIER"/>
    <property type="match status" value="1"/>
</dbReference>
<organism evidence="7 8">
    <name type="scientific">Streptomyces antioxidans</name>
    <dbReference type="NCBI Taxonomy" id="1507734"/>
    <lineage>
        <taxon>Bacteria</taxon>
        <taxon>Bacillati</taxon>
        <taxon>Actinomycetota</taxon>
        <taxon>Actinomycetes</taxon>
        <taxon>Kitasatosporales</taxon>
        <taxon>Streptomycetaceae</taxon>
        <taxon>Streptomyces</taxon>
    </lineage>
</organism>
<dbReference type="GO" id="GO:0004312">
    <property type="term" value="F:fatty acid synthase activity"/>
    <property type="evidence" value="ECO:0007669"/>
    <property type="project" value="TreeGrafter"/>
</dbReference>
<comment type="caution">
    <text evidence="7">The sequence shown here is derived from an EMBL/GenBank/DDBJ whole genome shotgun (WGS) entry which is preliminary data.</text>
</comment>
<dbReference type="InterPro" id="IPR036291">
    <property type="entry name" value="NAD(P)-bd_dom_sf"/>
</dbReference>
<evidence type="ECO:0000256" key="1">
    <source>
        <dbReference type="ARBA" id="ARBA00022450"/>
    </source>
</evidence>
<accession>A0A1V4CTI7</accession>
<dbReference type="Gene3D" id="3.40.50.720">
    <property type="entry name" value="NAD(P)-binding Rossmann-like Domain"/>
    <property type="match status" value="1"/>
</dbReference>
<dbReference type="SMART" id="SM00822">
    <property type="entry name" value="PKS_KR"/>
    <property type="match status" value="1"/>
</dbReference>
<dbReference type="InterPro" id="IPR050091">
    <property type="entry name" value="PKS_NRPS_Biosynth_Enz"/>
</dbReference>
<dbReference type="FunFam" id="1.10.1200.10:FF:000007">
    <property type="entry name" value="Probable polyketide synthase pks17"/>
    <property type="match status" value="1"/>
</dbReference>
<evidence type="ECO:0000259" key="6">
    <source>
        <dbReference type="PROSITE" id="PS52004"/>
    </source>
</evidence>
<protein>
    <submittedName>
        <fullName evidence="7">Uncharacterized protein</fullName>
    </submittedName>
</protein>
<dbReference type="InterPro" id="IPR014030">
    <property type="entry name" value="Ketoacyl_synth_N"/>
</dbReference>
<dbReference type="PANTHER" id="PTHR43775">
    <property type="entry name" value="FATTY ACID SYNTHASE"/>
    <property type="match status" value="1"/>
</dbReference>
<dbReference type="Gene3D" id="1.10.1200.10">
    <property type="entry name" value="ACP-like"/>
    <property type="match status" value="1"/>
</dbReference>
<dbReference type="GO" id="GO:0006633">
    <property type="term" value="P:fatty acid biosynthetic process"/>
    <property type="evidence" value="ECO:0007669"/>
    <property type="project" value="TreeGrafter"/>
</dbReference>
<keyword evidence="2" id="KW-0597">Phosphoprotein</keyword>
<dbReference type="SMART" id="SM01294">
    <property type="entry name" value="PKS_PP_betabranch"/>
    <property type="match status" value="1"/>
</dbReference>
<dbReference type="PROSITE" id="PS52004">
    <property type="entry name" value="KS3_2"/>
    <property type="match status" value="1"/>
</dbReference>
<keyword evidence="8" id="KW-1185">Reference proteome</keyword>
<dbReference type="GO" id="GO:0031177">
    <property type="term" value="F:phosphopantetheine binding"/>
    <property type="evidence" value="ECO:0007669"/>
    <property type="project" value="InterPro"/>
</dbReference>